<organism evidence="1 2">
    <name type="scientific">Marseilla massiliensis</name>
    <dbReference type="NCBI Taxonomy" id="1841864"/>
    <lineage>
        <taxon>Bacteria</taxon>
        <taxon>Pseudomonadati</taxon>
        <taxon>Bacteroidota</taxon>
        <taxon>Bacteroidia</taxon>
        <taxon>Bacteroidales</taxon>
        <taxon>Prevotellaceae</taxon>
        <taxon>Marseilla</taxon>
    </lineage>
</organism>
<protein>
    <submittedName>
        <fullName evidence="1">Uncharacterized protein</fullName>
    </submittedName>
</protein>
<keyword evidence="2" id="KW-1185">Reference proteome</keyword>
<evidence type="ECO:0000313" key="1">
    <source>
        <dbReference type="EMBL" id="MBM6662647.1"/>
    </source>
</evidence>
<name>A0A938WPA2_9BACT</name>
<gene>
    <name evidence="1" type="ORF">H6B30_12935</name>
</gene>
<sequence>MNKIIKLHWNNYLNSDSGREVVAAFDKLTDPNATMEELLQLAFRFDPEFFRNTSSNERNQELGFLDFFNNEIQNIRLEIDKLEQEGSYIDYKTLSSIFFCENEEMEFEDIPQSTFKSELGFNLLWSIILHGLFLHCCILASRKLCPCPC</sequence>
<proteinExistence type="predicted"/>
<accession>A0A938WPA2</accession>
<dbReference type="AlphaFoldDB" id="A0A938WPA2"/>
<comment type="caution">
    <text evidence="1">The sequence shown here is derived from an EMBL/GenBank/DDBJ whole genome shotgun (WGS) entry which is preliminary data.</text>
</comment>
<evidence type="ECO:0000313" key="2">
    <source>
        <dbReference type="Proteomes" id="UP000764045"/>
    </source>
</evidence>
<reference evidence="1 2" key="1">
    <citation type="journal article" date="2021" name="Sci. Rep.">
        <title>The distribution of antibiotic resistance genes in chicken gut microbiota commensals.</title>
        <authorList>
            <person name="Juricova H."/>
            <person name="Matiasovicova J."/>
            <person name="Kubasova T."/>
            <person name="Cejkova D."/>
            <person name="Rychlik I."/>
        </authorList>
    </citation>
    <scope>NUCLEOTIDE SEQUENCE [LARGE SCALE GENOMIC DNA]</scope>
    <source>
        <strain evidence="1 2">An819</strain>
    </source>
</reference>
<dbReference type="EMBL" id="JACJJL010000026">
    <property type="protein sequence ID" value="MBM6662647.1"/>
    <property type="molecule type" value="Genomic_DNA"/>
</dbReference>
<dbReference type="Proteomes" id="UP000764045">
    <property type="component" value="Unassembled WGS sequence"/>
</dbReference>